<keyword evidence="3" id="KW-0479">Metal-binding</keyword>
<dbReference type="PANTHER" id="PTHR12112:SF39">
    <property type="entry name" value="EG:152A3.5 PROTEIN (FBGN0003116_PN PROTEIN)"/>
    <property type="match status" value="1"/>
</dbReference>
<reference evidence="8 9" key="1">
    <citation type="submission" date="2017-03" db="EMBL/GenBank/DDBJ databases">
        <title>Widespread Adenine N6-methylation of Active Genes in Fungi.</title>
        <authorList>
            <consortium name="DOE Joint Genome Institute"/>
            <person name="Mondo S.J."/>
            <person name="Dannebaum R.O."/>
            <person name="Kuo R.C."/>
            <person name="Louie K.B."/>
            <person name="Bewick A.J."/>
            <person name="Labutti K."/>
            <person name="Haridas S."/>
            <person name="Kuo A."/>
            <person name="Salamov A."/>
            <person name="Ahrendt S.R."/>
            <person name="Lau R."/>
            <person name="Bowen B.P."/>
            <person name="Lipzen A."/>
            <person name="Sullivan W."/>
            <person name="Andreopoulos W.B."/>
            <person name="Clum A."/>
            <person name="Lindquist E."/>
            <person name="Daum C."/>
            <person name="Northen T.R."/>
            <person name="Ramamoorthy G."/>
            <person name="Schmitz R.J."/>
            <person name="Gryganskyi A."/>
            <person name="Culley D."/>
            <person name="Magnuson J."/>
            <person name="James T.Y."/>
            <person name="O'Malley M.A."/>
            <person name="Stajich J.E."/>
            <person name="Spatafora J.W."/>
            <person name="Visel A."/>
            <person name="Grigoriev I.V."/>
        </authorList>
    </citation>
    <scope>NUCLEOTIDE SEQUENCE [LARGE SCALE GENOMIC DNA]</scope>
    <source>
        <strain evidence="8 9">NRRL Y-17943</strain>
    </source>
</reference>
<dbReference type="InterPro" id="IPR038763">
    <property type="entry name" value="DHH_sf"/>
</dbReference>
<dbReference type="InterPro" id="IPR001667">
    <property type="entry name" value="DDH_dom"/>
</dbReference>
<dbReference type="Gene3D" id="3.10.310.20">
    <property type="entry name" value="DHHA2 domain"/>
    <property type="match status" value="1"/>
</dbReference>
<evidence type="ECO:0000313" key="8">
    <source>
        <dbReference type="EMBL" id="ORX37670.1"/>
    </source>
</evidence>
<dbReference type="GO" id="GO:0005737">
    <property type="term" value="C:cytoplasm"/>
    <property type="evidence" value="ECO:0007669"/>
    <property type="project" value="InterPro"/>
</dbReference>
<keyword evidence="6" id="KW-1133">Transmembrane helix</keyword>
<name>A0A1Y1UHY6_9TREE</name>
<protein>
    <recommendedName>
        <fullName evidence="7">DHHA2 domain-containing protein</fullName>
    </recommendedName>
</protein>
<dbReference type="Proteomes" id="UP000193218">
    <property type="component" value="Unassembled WGS sequence"/>
</dbReference>
<keyword evidence="6" id="KW-0472">Membrane</keyword>
<feature type="transmembrane region" description="Helical" evidence="6">
    <location>
        <begin position="21"/>
        <end position="45"/>
    </location>
</feature>
<dbReference type="InParanoid" id="A0A1Y1UHY6"/>
<evidence type="ECO:0000256" key="5">
    <source>
        <dbReference type="ARBA" id="ARBA00023211"/>
    </source>
</evidence>
<dbReference type="Pfam" id="PF02833">
    <property type="entry name" value="DHHA2"/>
    <property type="match status" value="1"/>
</dbReference>
<dbReference type="GeneID" id="33559258"/>
<dbReference type="SUPFAM" id="SSF64182">
    <property type="entry name" value="DHH phosphoesterases"/>
    <property type="match status" value="1"/>
</dbReference>
<evidence type="ECO:0000313" key="9">
    <source>
        <dbReference type="Proteomes" id="UP000193218"/>
    </source>
</evidence>
<evidence type="ECO:0000256" key="6">
    <source>
        <dbReference type="SAM" id="Phobius"/>
    </source>
</evidence>
<dbReference type="STRING" id="4999.A0A1Y1UHY6"/>
<evidence type="ECO:0000256" key="4">
    <source>
        <dbReference type="ARBA" id="ARBA00022801"/>
    </source>
</evidence>
<dbReference type="Gene3D" id="3.90.1640.10">
    <property type="entry name" value="inorganic pyrophosphatase (n-terminal core)"/>
    <property type="match status" value="1"/>
</dbReference>
<sequence length="544" mass="58871">MTSRHQGHRYQRLFPKKAPRIVTLSLLLALLVPVGLLTLSLITFLSSSYSRPCLPFSLQRISTSGHRLLSCSSIPAPSRAGFESVETMGEASHILNGAGGESGNVDPASAEAGAGRFAGFLQSQKEAFMDDLRKSNLNGWTIAMGNEAGDLDSLASSIGFAYLSQTLKAERSIPLNLTPSSLMRLRPENLLAFQNARIPLSTLFHLESIPDPSTLVRLGAKFALVDHNRLLPAFSHPDLTDPVVAIIDHHEDEHQHSSALIREIVVPTGSCASLVTRHFEPWWTKSSSSPAGPAGSPIPPELPTFLLSAILIDTAGLKAGGKATQNDTDAAAFLYPLSTLASSSSSSETAAETLNEASPIAALTTQLQDAKFNVSDMSTNDLLLRDYKQYTLPSASSDFPILQVGVSTVPLGLKPWLERDGGWNRLLQGVDEEMIQKNLDIEGVLTSYNNKNGKHRRELLLVVRTGGAVKDANTAKRMVQDLTLGLEGSVEIELKSWDKTSALFSKDGELDTSFRVARVWKQGNAKATRKQVAPLLRDLIAKLH</sequence>
<keyword evidence="4" id="KW-0378">Hydrolase</keyword>
<proteinExistence type="inferred from homology"/>
<comment type="similarity">
    <text evidence="2">Belongs to the Bcl-2 family.</text>
</comment>
<dbReference type="OrthoDB" id="374045at2759"/>
<dbReference type="Pfam" id="PF01368">
    <property type="entry name" value="DHH"/>
    <property type="match status" value="1"/>
</dbReference>
<dbReference type="InterPro" id="IPR020726">
    <property type="entry name" value="Bcl2_BH2_motif_CS"/>
</dbReference>
<dbReference type="AlphaFoldDB" id="A0A1Y1UHY6"/>
<dbReference type="RefSeq" id="XP_021871657.1">
    <property type="nucleotide sequence ID" value="XM_022017449.1"/>
</dbReference>
<gene>
    <name evidence="8" type="ORF">BD324DRAFT_641818</name>
</gene>
<organism evidence="8 9">
    <name type="scientific">Kockovaella imperatae</name>
    <dbReference type="NCBI Taxonomy" id="4999"/>
    <lineage>
        <taxon>Eukaryota</taxon>
        <taxon>Fungi</taxon>
        <taxon>Dikarya</taxon>
        <taxon>Basidiomycota</taxon>
        <taxon>Agaricomycotina</taxon>
        <taxon>Tremellomycetes</taxon>
        <taxon>Tremellales</taxon>
        <taxon>Cuniculitremaceae</taxon>
        <taxon>Kockovaella</taxon>
    </lineage>
</organism>
<evidence type="ECO:0000256" key="1">
    <source>
        <dbReference type="ARBA" id="ARBA00001936"/>
    </source>
</evidence>
<keyword evidence="9" id="KW-1185">Reference proteome</keyword>
<dbReference type="FunCoup" id="A0A1Y1UHY6">
    <property type="interactions" value="197"/>
</dbReference>
<dbReference type="PROSITE" id="PS01258">
    <property type="entry name" value="BH2"/>
    <property type="match status" value="1"/>
</dbReference>
<evidence type="ECO:0000256" key="2">
    <source>
        <dbReference type="ARBA" id="ARBA00009458"/>
    </source>
</evidence>
<comment type="cofactor">
    <cofactor evidence="1">
        <name>Mn(2+)</name>
        <dbReference type="ChEBI" id="CHEBI:29035"/>
    </cofactor>
</comment>
<evidence type="ECO:0000259" key="7">
    <source>
        <dbReference type="SMART" id="SM01131"/>
    </source>
</evidence>
<dbReference type="InterPro" id="IPR038222">
    <property type="entry name" value="DHHA2_dom_sf"/>
</dbReference>
<comment type="caution">
    <text evidence="8">The sequence shown here is derived from an EMBL/GenBank/DDBJ whole genome shotgun (WGS) entry which is preliminary data.</text>
</comment>
<keyword evidence="5" id="KW-0464">Manganese</keyword>
<dbReference type="GO" id="GO:0042981">
    <property type="term" value="P:regulation of apoptotic process"/>
    <property type="evidence" value="ECO:0007669"/>
    <property type="project" value="InterPro"/>
</dbReference>
<dbReference type="InterPro" id="IPR004097">
    <property type="entry name" value="DHHA2"/>
</dbReference>
<dbReference type="GO" id="GO:0004309">
    <property type="term" value="F:exopolyphosphatase activity"/>
    <property type="evidence" value="ECO:0007669"/>
    <property type="project" value="TreeGrafter"/>
</dbReference>
<dbReference type="EMBL" id="NBSH01000005">
    <property type="protein sequence ID" value="ORX37670.1"/>
    <property type="molecule type" value="Genomic_DNA"/>
</dbReference>
<accession>A0A1Y1UHY6</accession>
<keyword evidence="6" id="KW-0812">Transmembrane</keyword>
<feature type="domain" description="DHHA2" evidence="7">
    <location>
        <begin position="364"/>
        <end position="540"/>
    </location>
</feature>
<dbReference type="PANTHER" id="PTHR12112">
    <property type="entry name" value="BNIP - RELATED"/>
    <property type="match status" value="1"/>
</dbReference>
<dbReference type="GO" id="GO:0046872">
    <property type="term" value="F:metal ion binding"/>
    <property type="evidence" value="ECO:0007669"/>
    <property type="project" value="UniProtKB-KW"/>
</dbReference>
<evidence type="ECO:0000256" key="3">
    <source>
        <dbReference type="ARBA" id="ARBA00022723"/>
    </source>
</evidence>
<dbReference type="SMART" id="SM01131">
    <property type="entry name" value="DHHA2"/>
    <property type="match status" value="1"/>
</dbReference>